<feature type="chain" id="PRO_5040196574" evidence="1">
    <location>
        <begin position="19"/>
        <end position="506"/>
    </location>
</feature>
<keyword evidence="1" id="KW-0732">Signal</keyword>
<dbReference type="EMBL" id="JAIZAY010000014">
    <property type="protein sequence ID" value="KAJ8029534.1"/>
    <property type="molecule type" value="Genomic_DNA"/>
</dbReference>
<accession>A0A9Q1H0Y3</accession>
<reference evidence="2" key="1">
    <citation type="submission" date="2021-10" db="EMBL/GenBank/DDBJ databases">
        <title>Tropical sea cucumber genome reveals ecological adaptation and Cuvierian tubules defense mechanism.</title>
        <authorList>
            <person name="Chen T."/>
        </authorList>
    </citation>
    <scope>NUCLEOTIDE SEQUENCE</scope>
    <source>
        <strain evidence="2">Nanhai2018</strain>
        <tissue evidence="2">Muscle</tissue>
    </source>
</reference>
<organism evidence="2 3">
    <name type="scientific">Holothuria leucospilota</name>
    <name type="common">Black long sea cucumber</name>
    <name type="synonym">Mertensiothuria leucospilota</name>
    <dbReference type="NCBI Taxonomy" id="206669"/>
    <lineage>
        <taxon>Eukaryota</taxon>
        <taxon>Metazoa</taxon>
        <taxon>Echinodermata</taxon>
        <taxon>Eleutherozoa</taxon>
        <taxon>Echinozoa</taxon>
        <taxon>Holothuroidea</taxon>
        <taxon>Aspidochirotacea</taxon>
        <taxon>Aspidochirotida</taxon>
        <taxon>Holothuriidae</taxon>
        <taxon>Holothuria</taxon>
    </lineage>
</organism>
<evidence type="ECO:0000256" key="1">
    <source>
        <dbReference type="SAM" id="SignalP"/>
    </source>
</evidence>
<evidence type="ECO:0000313" key="3">
    <source>
        <dbReference type="Proteomes" id="UP001152320"/>
    </source>
</evidence>
<sequence>MNILLVISLAVVPRSVIGLRRTGKVVTVDWFVWNLQEPSKIKIDAKSPITIDFVAQIAPQSDSIKGKNLWRLGIFGSEHNDGHGERIGFKSQILKAKQASKRPRKGEPLKMKIILGRFDLSHIGCSEVRYFCVDFGKNPDSTVDFELRSGTALDNIVSCKEMECRLPNSNATMTGPETVPALVVPSPTVRLSGYGWNIRMKGYPEGQKTFTIELHVDPHPLTDKIRGTGLWRVGIFLSNEIRGRMVRSQYQPDILNVADKSKPIISGERLIFSDLHTVLNTTSVGCPGVDLQFLCLELAKGENPIPDFRLSDGPLIRCTRLDCDNPGDYTDPEELPSYPPAARVREGLGMQILIKDACVDGSHDVSMDVQVDPHPSTDTIRGSGLWRLGVFLSNSTTCPMAMAQYKPDILNATHKAKRLTAGEWLRFDDLHTNLHTLGVGCPESFLQYLCLEFDKGENPSPDFQLPEGPLIDCVAVNCTRARTSFTDWLAGVIEAVFRGESPSADA</sequence>
<protein>
    <submittedName>
        <fullName evidence="2">Uncharacterized protein</fullName>
    </submittedName>
</protein>
<dbReference type="OrthoDB" id="88467at2759"/>
<name>A0A9Q1H0Y3_HOLLE</name>
<proteinExistence type="predicted"/>
<comment type="caution">
    <text evidence="2">The sequence shown here is derived from an EMBL/GenBank/DDBJ whole genome shotgun (WGS) entry which is preliminary data.</text>
</comment>
<feature type="signal peptide" evidence="1">
    <location>
        <begin position="1"/>
        <end position="18"/>
    </location>
</feature>
<keyword evidence="3" id="KW-1185">Reference proteome</keyword>
<gene>
    <name evidence="2" type="ORF">HOLleu_28953</name>
</gene>
<evidence type="ECO:0000313" key="2">
    <source>
        <dbReference type="EMBL" id="KAJ8029534.1"/>
    </source>
</evidence>
<dbReference type="Proteomes" id="UP001152320">
    <property type="component" value="Chromosome 14"/>
</dbReference>
<dbReference type="AlphaFoldDB" id="A0A9Q1H0Y3"/>